<name>A0A5M3Y1J8_9ACTN</name>
<proteinExistence type="inferred from homology"/>
<evidence type="ECO:0000313" key="5">
    <source>
        <dbReference type="Proteomes" id="UP000377595"/>
    </source>
</evidence>
<dbReference type="CDD" id="cd00610">
    <property type="entry name" value="OAT_like"/>
    <property type="match status" value="1"/>
</dbReference>
<organism evidence="4 5">
    <name type="scientific">Acrocarpospora pleiomorpha</name>
    <dbReference type="NCBI Taxonomy" id="90975"/>
    <lineage>
        <taxon>Bacteria</taxon>
        <taxon>Bacillati</taxon>
        <taxon>Actinomycetota</taxon>
        <taxon>Actinomycetes</taxon>
        <taxon>Streptosporangiales</taxon>
        <taxon>Streptosporangiaceae</taxon>
        <taxon>Acrocarpospora</taxon>
    </lineage>
</organism>
<evidence type="ECO:0000256" key="3">
    <source>
        <dbReference type="RuleBase" id="RU003560"/>
    </source>
</evidence>
<dbReference type="SUPFAM" id="SSF53383">
    <property type="entry name" value="PLP-dependent transferases"/>
    <property type="match status" value="1"/>
</dbReference>
<evidence type="ECO:0000313" key="4">
    <source>
        <dbReference type="EMBL" id="GES27076.1"/>
    </source>
</evidence>
<dbReference type="PANTHER" id="PTHR43094">
    <property type="entry name" value="AMINOTRANSFERASE"/>
    <property type="match status" value="1"/>
</dbReference>
<dbReference type="GO" id="GO:0008483">
    <property type="term" value="F:transaminase activity"/>
    <property type="evidence" value="ECO:0007669"/>
    <property type="project" value="UniProtKB-KW"/>
</dbReference>
<dbReference type="Pfam" id="PF00202">
    <property type="entry name" value="Aminotran_3"/>
    <property type="match status" value="1"/>
</dbReference>
<keyword evidence="4" id="KW-0032">Aminotransferase</keyword>
<evidence type="ECO:0000256" key="1">
    <source>
        <dbReference type="ARBA" id="ARBA00008954"/>
    </source>
</evidence>
<dbReference type="Proteomes" id="UP000377595">
    <property type="component" value="Unassembled WGS sequence"/>
</dbReference>
<dbReference type="PIRSF" id="PIRSF000521">
    <property type="entry name" value="Transaminase_4ab_Lys_Orn"/>
    <property type="match status" value="1"/>
</dbReference>
<dbReference type="InterPro" id="IPR015421">
    <property type="entry name" value="PyrdxlP-dep_Trfase_major"/>
</dbReference>
<keyword evidence="4" id="KW-0808">Transferase</keyword>
<comment type="similarity">
    <text evidence="1 3">Belongs to the class-III pyridoxal-phosphate-dependent aminotransferase family.</text>
</comment>
<dbReference type="PANTHER" id="PTHR43094:SF1">
    <property type="entry name" value="AMINOTRANSFERASE CLASS-III"/>
    <property type="match status" value="1"/>
</dbReference>
<evidence type="ECO:0000256" key="2">
    <source>
        <dbReference type="ARBA" id="ARBA00022898"/>
    </source>
</evidence>
<dbReference type="InterPro" id="IPR005814">
    <property type="entry name" value="Aminotrans_3"/>
</dbReference>
<dbReference type="InterPro" id="IPR015424">
    <property type="entry name" value="PyrdxlP-dep_Trfase"/>
</dbReference>
<gene>
    <name evidence="4" type="ORF">Aple_099750</name>
</gene>
<keyword evidence="2 3" id="KW-0663">Pyridoxal phosphate</keyword>
<keyword evidence="5" id="KW-1185">Reference proteome</keyword>
<comment type="caution">
    <text evidence="4">The sequence shown here is derived from an EMBL/GenBank/DDBJ whole genome shotgun (WGS) entry which is preliminary data.</text>
</comment>
<reference evidence="4 5" key="1">
    <citation type="submission" date="2019-10" db="EMBL/GenBank/DDBJ databases">
        <title>Whole genome shotgun sequence of Acrocarpospora pleiomorpha NBRC 16267.</title>
        <authorList>
            <person name="Ichikawa N."/>
            <person name="Kimura A."/>
            <person name="Kitahashi Y."/>
            <person name="Komaki H."/>
            <person name="Oguchi A."/>
        </authorList>
    </citation>
    <scope>NUCLEOTIDE SEQUENCE [LARGE SCALE GENOMIC DNA]</scope>
    <source>
        <strain evidence="4 5">NBRC 16267</strain>
    </source>
</reference>
<dbReference type="AlphaFoldDB" id="A0A5M3Y1J8"/>
<dbReference type="RefSeq" id="WP_155351750.1">
    <property type="nucleotide sequence ID" value="NZ_BAAAHM010000010.1"/>
</dbReference>
<protein>
    <submittedName>
        <fullName evidence="4">Adenosylmethionine-8-amino-7-oxononanoate aminotransferase</fullName>
    </submittedName>
</protein>
<dbReference type="EMBL" id="BLAF01000108">
    <property type="protein sequence ID" value="GES27076.1"/>
    <property type="molecule type" value="Genomic_DNA"/>
</dbReference>
<dbReference type="Gene3D" id="3.40.640.10">
    <property type="entry name" value="Type I PLP-dependent aspartate aminotransferase-like (Major domain)"/>
    <property type="match status" value="1"/>
</dbReference>
<sequence length="438" mass="47342">MARPFPTAVAEPAKITRADGVYLWDEAGRRYMDASGGAIAISLGHNDPEIRQALVDQQRAVAYANRTVFTSQSLEDYAAELGPILPMEDPYVFTVSGGSEGVETAFKMARAYHVARGEDSRHKILARGGEYHGATRGGLDATDRPAYDRIYRPWLGQTVKLPRYFEYRCQAPNHPDGCDDFHIAALEEAIAREGANTIAAFVFEPVTGATTGVTHATERYWRAAQEICRRHGILMIADEVMCGHGRTGRWFASDHWGLRPDLLVAGKAASSAYWPLGFTAVSGPVGQVIADSGIFVHGFTYSQNAVGAAVGLAVLRKMKRLDLVTASAVKGKFFADQLQAAMGDHPNVGDIRVKGLFGGVELVADRDTKAPFARSERTVERVQARALAHGLYSYTSVGLADGDNGDLLLLGPAYVSTEEELSQMAALLALAIEGELPN</sequence>
<dbReference type="OrthoDB" id="9801834at2"/>
<dbReference type="InterPro" id="IPR015422">
    <property type="entry name" value="PyrdxlP-dep_Trfase_small"/>
</dbReference>
<accession>A0A5M3Y1J8</accession>
<dbReference type="GO" id="GO:0030170">
    <property type="term" value="F:pyridoxal phosphate binding"/>
    <property type="evidence" value="ECO:0007669"/>
    <property type="project" value="InterPro"/>
</dbReference>
<dbReference type="Gene3D" id="3.90.1150.10">
    <property type="entry name" value="Aspartate Aminotransferase, domain 1"/>
    <property type="match status" value="1"/>
</dbReference>